<accession>A0AAV5KEI0</accession>
<feature type="region of interest" description="Disordered" evidence="12">
    <location>
        <begin position="946"/>
        <end position="1029"/>
    </location>
</feature>
<dbReference type="EMBL" id="BPVZ01000061">
    <property type="protein sequence ID" value="GKV22963.1"/>
    <property type="molecule type" value="Genomic_DNA"/>
</dbReference>
<evidence type="ECO:0000256" key="6">
    <source>
        <dbReference type="ARBA" id="ARBA00022729"/>
    </source>
</evidence>
<evidence type="ECO:0000256" key="7">
    <source>
        <dbReference type="ARBA" id="ARBA00022737"/>
    </source>
</evidence>
<dbReference type="Proteomes" id="UP001054252">
    <property type="component" value="Unassembled WGS sequence"/>
</dbReference>
<dbReference type="Gene3D" id="3.80.10.10">
    <property type="entry name" value="Ribonuclease Inhibitor"/>
    <property type="match status" value="4"/>
</dbReference>
<organism evidence="16 17">
    <name type="scientific">Rubroshorea leprosula</name>
    <dbReference type="NCBI Taxonomy" id="152421"/>
    <lineage>
        <taxon>Eukaryota</taxon>
        <taxon>Viridiplantae</taxon>
        <taxon>Streptophyta</taxon>
        <taxon>Embryophyta</taxon>
        <taxon>Tracheophyta</taxon>
        <taxon>Spermatophyta</taxon>
        <taxon>Magnoliopsida</taxon>
        <taxon>eudicotyledons</taxon>
        <taxon>Gunneridae</taxon>
        <taxon>Pentapetalae</taxon>
        <taxon>rosids</taxon>
        <taxon>malvids</taxon>
        <taxon>Malvales</taxon>
        <taxon>Dipterocarpaceae</taxon>
        <taxon>Rubroshorea</taxon>
    </lineage>
</organism>
<evidence type="ECO:0000256" key="12">
    <source>
        <dbReference type="SAM" id="MobiDB-lite"/>
    </source>
</evidence>
<protein>
    <submittedName>
        <fullName evidence="16">Uncharacterized protein</fullName>
    </submittedName>
</protein>
<dbReference type="InterPro" id="IPR013210">
    <property type="entry name" value="LRR_N_plant-typ"/>
</dbReference>
<gene>
    <name evidence="16" type="ORF">SLEP1_g32763</name>
</gene>
<dbReference type="PANTHER" id="PTHR48063">
    <property type="entry name" value="LRR RECEPTOR-LIKE KINASE"/>
    <property type="match status" value="1"/>
</dbReference>
<dbReference type="InterPro" id="IPR032675">
    <property type="entry name" value="LRR_dom_sf"/>
</dbReference>
<dbReference type="SMART" id="SM00369">
    <property type="entry name" value="LRR_TYP"/>
    <property type="match status" value="4"/>
</dbReference>
<evidence type="ECO:0000256" key="1">
    <source>
        <dbReference type="ARBA" id="ARBA00004251"/>
    </source>
</evidence>
<comment type="caution">
    <text evidence="16">The sequence shown here is derived from an EMBL/GenBank/DDBJ whole genome shotgun (WGS) entry which is preliminary data.</text>
</comment>
<evidence type="ECO:0000256" key="13">
    <source>
        <dbReference type="SAM" id="SignalP"/>
    </source>
</evidence>
<dbReference type="FunFam" id="3.80.10.10:FF:000095">
    <property type="entry name" value="LRR receptor-like serine/threonine-protein kinase GSO1"/>
    <property type="match status" value="1"/>
</dbReference>
<evidence type="ECO:0000256" key="9">
    <source>
        <dbReference type="ARBA" id="ARBA00023136"/>
    </source>
</evidence>
<feature type="compositionally biased region" description="Polar residues" evidence="12">
    <location>
        <begin position="961"/>
        <end position="980"/>
    </location>
</feature>
<evidence type="ECO:0000256" key="4">
    <source>
        <dbReference type="ARBA" id="ARBA00022614"/>
    </source>
</evidence>
<keyword evidence="6 13" id="KW-0732">Signal</keyword>
<keyword evidence="17" id="KW-1185">Reference proteome</keyword>
<evidence type="ECO:0000256" key="11">
    <source>
        <dbReference type="ARBA" id="ARBA00023180"/>
    </source>
</evidence>
<evidence type="ECO:0000256" key="5">
    <source>
        <dbReference type="ARBA" id="ARBA00022692"/>
    </source>
</evidence>
<feature type="domain" description="Leucine-rich repeat-containing N-terminal plant-type" evidence="15">
    <location>
        <begin position="44"/>
        <end position="80"/>
    </location>
</feature>
<evidence type="ECO:0000256" key="8">
    <source>
        <dbReference type="ARBA" id="ARBA00022989"/>
    </source>
</evidence>
<evidence type="ECO:0000259" key="14">
    <source>
        <dbReference type="Pfam" id="PF07727"/>
    </source>
</evidence>
<keyword evidence="5" id="KW-0812">Transmembrane</keyword>
<evidence type="ECO:0000256" key="10">
    <source>
        <dbReference type="ARBA" id="ARBA00023170"/>
    </source>
</evidence>
<name>A0AAV5KEI0_9ROSI</name>
<dbReference type="InterPro" id="IPR013103">
    <property type="entry name" value="RVT_2"/>
</dbReference>
<keyword evidence="3" id="KW-1003">Cell membrane</keyword>
<feature type="chain" id="PRO_5043450542" evidence="13">
    <location>
        <begin position="28"/>
        <end position="1288"/>
    </location>
</feature>
<evidence type="ECO:0000313" key="16">
    <source>
        <dbReference type="EMBL" id="GKV22963.1"/>
    </source>
</evidence>
<feature type="domain" description="Reverse transcriptase Ty1/copia-type" evidence="14">
    <location>
        <begin position="1030"/>
        <end position="1081"/>
    </location>
</feature>
<dbReference type="Pfam" id="PF00560">
    <property type="entry name" value="LRR_1"/>
    <property type="match status" value="7"/>
</dbReference>
<dbReference type="SUPFAM" id="SSF52058">
    <property type="entry name" value="L domain-like"/>
    <property type="match status" value="2"/>
</dbReference>
<evidence type="ECO:0000313" key="17">
    <source>
        <dbReference type="Proteomes" id="UP001054252"/>
    </source>
</evidence>
<evidence type="ECO:0000259" key="15">
    <source>
        <dbReference type="Pfam" id="PF08263"/>
    </source>
</evidence>
<dbReference type="Pfam" id="PF08263">
    <property type="entry name" value="LRRNT_2"/>
    <property type="match status" value="1"/>
</dbReference>
<dbReference type="Pfam" id="PF07727">
    <property type="entry name" value="RVT_2"/>
    <property type="match status" value="1"/>
</dbReference>
<dbReference type="InterPro" id="IPR003591">
    <property type="entry name" value="Leu-rich_rpt_typical-subtyp"/>
</dbReference>
<keyword evidence="10" id="KW-0675">Receptor</keyword>
<dbReference type="GO" id="GO:0005886">
    <property type="term" value="C:plasma membrane"/>
    <property type="evidence" value="ECO:0007669"/>
    <property type="project" value="UniProtKB-SubCell"/>
</dbReference>
<keyword evidence="8" id="KW-1133">Transmembrane helix</keyword>
<reference evidence="16 17" key="1">
    <citation type="journal article" date="2021" name="Commun. Biol.">
        <title>The genome of Shorea leprosula (Dipterocarpaceae) highlights the ecological relevance of drought in aseasonal tropical rainforests.</title>
        <authorList>
            <person name="Ng K.K.S."/>
            <person name="Kobayashi M.J."/>
            <person name="Fawcett J.A."/>
            <person name="Hatakeyama M."/>
            <person name="Paape T."/>
            <person name="Ng C.H."/>
            <person name="Ang C.C."/>
            <person name="Tnah L.H."/>
            <person name="Lee C.T."/>
            <person name="Nishiyama T."/>
            <person name="Sese J."/>
            <person name="O'Brien M.J."/>
            <person name="Copetti D."/>
            <person name="Mohd Noor M.I."/>
            <person name="Ong R.C."/>
            <person name="Putra M."/>
            <person name="Sireger I.Z."/>
            <person name="Indrioko S."/>
            <person name="Kosugi Y."/>
            <person name="Izuno A."/>
            <person name="Isagi Y."/>
            <person name="Lee S.L."/>
            <person name="Shimizu K.K."/>
        </authorList>
    </citation>
    <scope>NUCLEOTIDE SEQUENCE [LARGE SCALE GENOMIC DNA]</scope>
    <source>
        <strain evidence="16">214</strain>
    </source>
</reference>
<dbReference type="Pfam" id="PF14223">
    <property type="entry name" value="Retrotran_gag_2"/>
    <property type="match status" value="1"/>
</dbReference>
<dbReference type="PANTHER" id="PTHR48063:SF29">
    <property type="entry name" value="LRR RECEPTOR-LIKE KINASE FAMILY PROTEIN"/>
    <property type="match status" value="1"/>
</dbReference>
<keyword evidence="4" id="KW-0433">Leucine-rich repeat</keyword>
<dbReference type="InterPro" id="IPR046956">
    <property type="entry name" value="RLP23-like"/>
</dbReference>
<comment type="similarity">
    <text evidence="2">Belongs to the RLP family.</text>
</comment>
<feature type="signal peptide" evidence="13">
    <location>
        <begin position="1"/>
        <end position="27"/>
    </location>
</feature>
<dbReference type="InterPro" id="IPR001611">
    <property type="entry name" value="Leu-rich_rpt"/>
</dbReference>
<keyword evidence="9" id="KW-0472">Membrane</keyword>
<keyword evidence="7" id="KW-0677">Repeat</keyword>
<feature type="compositionally biased region" description="Polar residues" evidence="12">
    <location>
        <begin position="1000"/>
        <end position="1010"/>
    </location>
</feature>
<feature type="compositionally biased region" description="Low complexity" evidence="12">
    <location>
        <begin position="981"/>
        <end position="999"/>
    </location>
</feature>
<evidence type="ECO:0000256" key="3">
    <source>
        <dbReference type="ARBA" id="ARBA00022475"/>
    </source>
</evidence>
<evidence type="ECO:0000256" key="2">
    <source>
        <dbReference type="ARBA" id="ARBA00009592"/>
    </source>
</evidence>
<sequence>MITSIFRHFVLLFLVHLFSLQFLSLQASDFSSHSTNLTLACRKTEKNALLKFKEGLKDPSGRLSSWVGDNCCAWHGIGCDPQTGHVTELDLRNPYGNQFLTRDPTAFELSSLQGEINPSLLGLKYLNYLDLSSNNFEQTPIPNFIGSFTHLHYLNLSYASFSGLVPPHLGNLSNLQYLDLSTNSILMGGTFQHIWVSDLNWISSLSLLKHLNLGEIDLSSTSTNWLQNLNMLPSLVELHLPYCNLRNLPPSLSVLNFSSIMLINLHGNDINSSLPNWLFNISTLVKLRLSDNEIRGSLTNIDAWKNNPCNLQALVLSRNRIMTGEIVKLVEGLSKYCNNSLEELDLSYNDFDGQIPPSLGNLKNMKYLFLHQNSFSGSIPTNFKLELFYLDLSENHLNGSIPCSINKLENLELLSLEKNQLSGEIPSWKTLRRLGWLDLSNNNLSGTIPTSLCSQSQPFYVKLNNNNLHGKLSSLRNCTSLVELSVANNQFSGSIPRWIVETLPWLQILQLRGNMFRGKIPTNFCLLSKLHVLDLRLNTLLGLIPPCLGNLSSLHRLVNHSSDRYCDGYGFILYHYWDDHDMEFYVKGKWLDFTHILDLLNLIDLSSNNLEGDIPEEIMKLSALVSESIHSYVSSAETSHEGWVILKRLYANSSHTRINALKERLQNLRCEGRAVAEYLRTAKILIDRIGNAEKVPLSNCDIQVYLLNGLGHEYSEFKALIRARDGPPQSFEDLHDRLLAHEESLQREEAPVNDNNTPITAQFASVHPRIVGNHNSYGGFSDRNSVGGYQNFKGLQEYSNRSYQPNYGTNQYVPMGRGGGRGHRGARGGKNNRNSFNRDCQELKNHAHVANFATTSTSKKGDWWIDSGASDHVTLDLANLALHSEYDGLDELLIGDGSAGTTVSQARPQAATPSVSSSEINQVCSLNSSSSSHSAHALTSSPIILPAHRSTTPPVPHCSPLRSSAQSSPPTKLDTNSGSHQPTSTLSSSPATSSQLMPSNATSLSPSSNATTDSSPTPQPPPVPSCTHGMITSPVIKPITIKIVLSMALNQNWPIRQLDVHNAFLHGKPEEELFMAQPPGNPKLVDSLIKLMGNTFSIKDLGALNYFLGVNAIFTPAGLFLSQAQYIRDLLDEFGMAEAKPVSSPMATAALQLLPSVSYAFHGLLLRRQPLSPLHAFSDSDWAGDKDTLQSTTSFIVFLGSTLISWKACKQKAVARSSTEAEYRALAAASSEVIWVCNILRELGHPISSSPAIYCDHIGATHLSSNLVMHTRMKHIAIDLHFVRALVD</sequence>
<dbReference type="CDD" id="cd09272">
    <property type="entry name" value="RNase_HI_RT_Ty1"/>
    <property type="match status" value="1"/>
</dbReference>
<comment type="subcellular location">
    <subcellularLocation>
        <location evidence="1">Cell membrane</location>
        <topology evidence="1">Single-pass type I membrane protein</topology>
    </subcellularLocation>
</comment>
<keyword evidence="11" id="KW-0325">Glycoprotein</keyword>
<proteinExistence type="inferred from homology"/>